<dbReference type="EC" id="3.2.1.14" evidence="3"/>
<organism evidence="12 13">
    <name type="scientific">Cohnella phaseoli</name>
    <dbReference type="NCBI Taxonomy" id="456490"/>
    <lineage>
        <taxon>Bacteria</taxon>
        <taxon>Bacillati</taxon>
        <taxon>Bacillota</taxon>
        <taxon>Bacilli</taxon>
        <taxon>Bacillales</taxon>
        <taxon>Paenibacillaceae</taxon>
        <taxon>Cohnella</taxon>
    </lineage>
</organism>
<dbReference type="RefSeq" id="WP_116060141.1">
    <property type="nucleotide sequence ID" value="NZ_QRDZ01000005.1"/>
</dbReference>
<keyword evidence="4 7" id="KW-0378">Hydrolase</keyword>
<dbReference type="SMART" id="SM00636">
    <property type="entry name" value="Glyco_18"/>
    <property type="match status" value="1"/>
</dbReference>
<feature type="region of interest" description="Disordered" evidence="8">
    <location>
        <begin position="772"/>
        <end position="819"/>
    </location>
</feature>
<dbReference type="InterPro" id="IPR029070">
    <property type="entry name" value="Chitinase_insertion_sf"/>
</dbReference>
<keyword evidence="5" id="KW-0624">Polysaccharide degradation</keyword>
<dbReference type="Proteomes" id="UP000256977">
    <property type="component" value="Unassembled WGS sequence"/>
</dbReference>
<evidence type="ECO:0000259" key="10">
    <source>
        <dbReference type="PROSITE" id="PS51272"/>
    </source>
</evidence>
<evidence type="ECO:0000256" key="2">
    <source>
        <dbReference type="ARBA" id="ARBA00009121"/>
    </source>
</evidence>
<evidence type="ECO:0000256" key="7">
    <source>
        <dbReference type="RuleBase" id="RU000489"/>
    </source>
</evidence>
<accession>A0A3D9KFS1</accession>
<dbReference type="Gene3D" id="2.60.40.10">
    <property type="entry name" value="Immunoglobulins"/>
    <property type="match status" value="4"/>
</dbReference>
<evidence type="ECO:0000256" key="3">
    <source>
        <dbReference type="ARBA" id="ARBA00012729"/>
    </source>
</evidence>
<feature type="domain" description="SLH" evidence="10">
    <location>
        <begin position="1146"/>
        <end position="1206"/>
    </location>
</feature>
<feature type="domain" description="SLH" evidence="10">
    <location>
        <begin position="1019"/>
        <end position="1078"/>
    </location>
</feature>
<dbReference type="Gene3D" id="3.20.20.80">
    <property type="entry name" value="Glycosidases"/>
    <property type="match status" value="1"/>
</dbReference>
<evidence type="ECO:0000259" key="9">
    <source>
        <dbReference type="PROSITE" id="PS50853"/>
    </source>
</evidence>
<dbReference type="CDD" id="cd06548">
    <property type="entry name" value="GH18_chitinase"/>
    <property type="match status" value="1"/>
</dbReference>
<dbReference type="InterPro" id="IPR013783">
    <property type="entry name" value="Ig-like_fold"/>
</dbReference>
<dbReference type="GO" id="GO:0008061">
    <property type="term" value="F:chitin binding"/>
    <property type="evidence" value="ECO:0007669"/>
    <property type="project" value="InterPro"/>
</dbReference>
<dbReference type="InterPro" id="IPR001223">
    <property type="entry name" value="Glyco_hydro18_cat"/>
</dbReference>
<dbReference type="InterPro" id="IPR003961">
    <property type="entry name" value="FN3_dom"/>
</dbReference>
<dbReference type="GO" id="GO:0005975">
    <property type="term" value="P:carbohydrate metabolic process"/>
    <property type="evidence" value="ECO:0007669"/>
    <property type="project" value="InterPro"/>
</dbReference>
<evidence type="ECO:0000256" key="1">
    <source>
        <dbReference type="ARBA" id="ARBA00000822"/>
    </source>
</evidence>
<reference evidence="12 13" key="1">
    <citation type="submission" date="2018-07" db="EMBL/GenBank/DDBJ databases">
        <title>Genomic Encyclopedia of Type Strains, Phase III (KMG-III): the genomes of soil and plant-associated and newly described type strains.</title>
        <authorList>
            <person name="Whitman W."/>
        </authorList>
    </citation>
    <scope>NUCLEOTIDE SEQUENCE [LARGE SCALE GENOMIC DNA]</scope>
    <source>
        <strain evidence="12 13">CECT 7287</strain>
    </source>
</reference>
<evidence type="ECO:0000313" key="12">
    <source>
        <dbReference type="EMBL" id="RED85134.1"/>
    </source>
</evidence>
<dbReference type="CDD" id="cd00063">
    <property type="entry name" value="FN3"/>
    <property type="match status" value="4"/>
</dbReference>
<sequence>MINRLSRVTYAKITALILSFVLILSPGLPFLPDSTASAEATSPPSNLKVDSFTHNTVTLSWDLVDGNTPDDGYNVYGADGKYYTWISEPPAVIGGLKAETEYSFYVTAGLTGLKSNIATVTTEADPGGYPEPPLLPPHNLRVTDVTESGITFNWEGTPGANGYDVYVNGGWKTGVWDGSNSYMFPVDTSVTGAVYSFYVSAQNLPAVSAPSNAINLTLGQLEAPHDLQVITATKSVAMLGWAPTPGATSYDIYRDGALIGTSDSNRYVAVGLTEDQSYSFKVIAKNRLWSSPDSESRIVKPGSHYNIVTYYTSWSVFERNFMPEDVDVTQLTHINYAFSDLCWKGFSSSGRPCQNPNIPLQADYVFDGEMVIGDGEVDIDNMARLNALKADNPNLKLIVSVGGWSWSDHFSRIAMEEKTRRAFANSVVDFLREYDLDGLDVDWEYPVADGEPDNSRDPKDKENYPLMMKVLREALDAAGTVDGKYYLLTIASAQSDAFVVNADLANSSVYLDFINIMTYDYAGKWEQLALHNAPLYYDPNHPKDSGPRLNVAGGVAGHLDGGVPPYKLLLGLPFYGPGWLNCPEPGQFQVCEGGDVPAGEKFGTYETFAFDYTDLEENYVDKNGYVRYWNDVAKVPYLYNSEKKRYISYDDAESFFHKTSFVKSLDLAGVMSWDISGDRNRTLTTAIADDLSIGLAAPTGLKATTVGANKIGLAWNASPDDDTTGYEVYVDRTRTTYTTGTDFTITGLTPKTTYEIRVFAVAKDNGQTTAISPADKIQVTTTAAPSSSSGGGGGGGAPSEPDTSGIGDPDANRLKSTTKTENGKTIVSLKTDEAVKAIKEAKSAKSQIVVVSDAAAVETLISKEVIQAIGDKGPSGLLSLIVNGVEFSIPIRALKLGEDVISVRITIGTPDQATIDGLREAAKARGASVLAGPLEFKVEAVSSGDKVAEIKDFGSVYVSRIFTLDSKTKVNPKLASGVLYDPQAKSYRHVPTLFTIHSDGTATAELKRTGNSIYGIVQAKQSMFLDANLPWAKDDIEKAVARDIATADFDRVFGAKKDITRGELVSLIVNGLGILPGEKGSPFKDVGGHTMYGWEISAASNLGIVNGKTANTFDPMGMITRQEMAAILERAMKFAGSQTNATPEVLSPFDDRSDVAPYARSALALLVKEDIMNGVSPTALAPKGTLTKAQATVAVMRMLRALKLSD</sequence>
<dbReference type="PANTHER" id="PTHR11177:SF317">
    <property type="entry name" value="CHITINASE 12-RELATED"/>
    <property type="match status" value="1"/>
</dbReference>
<feature type="domain" description="Fibronectin type-III" evidence="9">
    <location>
        <begin position="136"/>
        <end position="221"/>
    </location>
</feature>
<keyword evidence="5" id="KW-0119">Carbohydrate metabolism</keyword>
<dbReference type="Pfam" id="PF00041">
    <property type="entry name" value="fn3"/>
    <property type="match status" value="2"/>
</dbReference>
<evidence type="ECO:0000256" key="6">
    <source>
        <dbReference type="ARBA" id="ARBA00023295"/>
    </source>
</evidence>
<dbReference type="EMBL" id="QRDZ01000005">
    <property type="protein sequence ID" value="RED85134.1"/>
    <property type="molecule type" value="Genomic_DNA"/>
</dbReference>
<keyword evidence="6 7" id="KW-0326">Glycosidase</keyword>
<dbReference type="OrthoDB" id="9775889at2"/>
<dbReference type="PROSITE" id="PS01095">
    <property type="entry name" value="GH18_1"/>
    <property type="match status" value="1"/>
</dbReference>
<dbReference type="InterPro" id="IPR011583">
    <property type="entry name" value="Chitinase_II/V-like_cat"/>
</dbReference>
<dbReference type="SUPFAM" id="SSF51445">
    <property type="entry name" value="(Trans)glycosidases"/>
    <property type="match status" value="1"/>
</dbReference>
<comment type="similarity">
    <text evidence="2">Belongs to the glycosyl hydrolase 18 family. Chitinase class II subfamily.</text>
</comment>
<dbReference type="PROSITE" id="PS51910">
    <property type="entry name" value="GH18_2"/>
    <property type="match status" value="1"/>
</dbReference>
<evidence type="ECO:0000313" key="13">
    <source>
        <dbReference type="Proteomes" id="UP000256977"/>
    </source>
</evidence>
<dbReference type="InterPro" id="IPR036116">
    <property type="entry name" value="FN3_sf"/>
</dbReference>
<dbReference type="InterPro" id="IPR001579">
    <property type="entry name" value="Glyco_hydro_18_chit_AS"/>
</dbReference>
<dbReference type="SUPFAM" id="SSF49265">
    <property type="entry name" value="Fibronectin type III"/>
    <property type="match status" value="3"/>
</dbReference>
<keyword evidence="13" id="KW-1185">Reference proteome</keyword>
<dbReference type="AlphaFoldDB" id="A0A3D9KFS1"/>
<dbReference type="Pfam" id="PF00395">
    <property type="entry name" value="SLH"/>
    <property type="match status" value="2"/>
</dbReference>
<dbReference type="SMART" id="SM00060">
    <property type="entry name" value="FN3"/>
    <property type="match status" value="4"/>
</dbReference>
<feature type="domain" description="SLH" evidence="10">
    <location>
        <begin position="1079"/>
        <end position="1142"/>
    </location>
</feature>
<comment type="catalytic activity">
    <reaction evidence="1">
        <text>Random endo-hydrolysis of N-acetyl-beta-D-glucosaminide (1-&gt;4)-beta-linkages in chitin and chitodextrins.</text>
        <dbReference type="EC" id="3.2.1.14"/>
    </reaction>
</comment>
<dbReference type="GO" id="GO:0006032">
    <property type="term" value="P:chitin catabolic process"/>
    <property type="evidence" value="ECO:0007669"/>
    <property type="project" value="UniProtKB-KW"/>
</dbReference>
<comment type="caution">
    <text evidence="12">The sequence shown here is derived from an EMBL/GenBank/DDBJ whole genome shotgun (WGS) entry which is preliminary data.</text>
</comment>
<feature type="domain" description="Fibronectin type-III" evidence="9">
    <location>
        <begin position="697"/>
        <end position="785"/>
    </location>
</feature>
<keyword evidence="5" id="KW-0146">Chitin degradation</keyword>
<dbReference type="GO" id="GO:0008843">
    <property type="term" value="F:endochitinase activity"/>
    <property type="evidence" value="ECO:0007669"/>
    <property type="project" value="UniProtKB-EC"/>
</dbReference>
<dbReference type="Gene3D" id="3.10.50.10">
    <property type="match status" value="1"/>
</dbReference>
<protein>
    <recommendedName>
        <fullName evidence="3">chitinase</fullName>
        <ecNumber evidence="3">3.2.1.14</ecNumber>
    </recommendedName>
</protein>
<evidence type="ECO:0000256" key="8">
    <source>
        <dbReference type="SAM" id="MobiDB-lite"/>
    </source>
</evidence>
<evidence type="ECO:0000256" key="5">
    <source>
        <dbReference type="ARBA" id="ARBA00023024"/>
    </source>
</evidence>
<proteinExistence type="inferred from homology"/>
<dbReference type="InterPro" id="IPR050314">
    <property type="entry name" value="Glycosyl_Hydrlase_18"/>
</dbReference>
<dbReference type="PANTHER" id="PTHR11177">
    <property type="entry name" value="CHITINASE"/>
    <property type="match status" value="1"/>
</dbReference>
<dbReference type="InterPro" id="IPR017853">
    <property type="entry name" value="GH"/>
</dbReference>
<dbReference type="PROSITE" id="PS50853">
    <property type="entry name" value="FN3"/>
    <property type="match status" value="3"/>
</dbReference>
<feature type="domain" description="Fibronectin type-III" evidence="9">
    <location>
        <begin position="43"/>
        <end position="125"/>
    </location>
</feature>
<evidence type="ECO:0000256" key="4">
    <source>
        <dbReference type="ARBA" id="ARBA00022801"/>
    </source>
</evidence>
<dbReference type="InterPro" id="IPR001119">
    <property type="entry name" value="SLH_dom"/>
</dbReference>
<evidence type="ECO:0000259" key="11">
    <source>
        <dbReference type="PROSITE" id="PS51910"/>
    </source>
</evidence>
<dbReference type="Pfam" id="PF00704">
    <property type="entry name" value="Glyco_hydro_18"/>
    <property type="match status" value="1"/>
</dbReference>
<feature type="domain" description="GH18" evidence="11">
    <location>
        <begin position="305"/>
        <end position="694"/>
    </location>
</feature>
<name>A0A3D9KFS1_9BACL</name>
<dbReference type="PROSITE" id="PS51272">
    <property type="entry name" value="SLH"/>
    <property type="match status" value="3"/>
</dbReference>
<dbReference type="SUPFAM" id="SSF54556">
    <property type="entry name" value="Chitinase insertion domain"/>
    <property type="match status" value="1"/>
</dbReference>
<gene>
    <name evidence="12" type="ORF">DFP98_105139</name>
</gene>